<evidence type="ECO:0000313" key="3">
    <source>
        <dbReference type="Proteomes" id="UP000243859"/>
    </source>
</evidence>
<evidence type="ECO:0000313" key="2">
    <source>
        <dbReference type="EMBL" id="PTN01952.1"/>
    </source>
</evidence>
<protein>
    <submittedName>
        <fullName evidence="2">Flagellar assembly protein FliH</fullName>
    </submittedName>
</protein>
<reference evidence="2 3" key="1">
    <citation type="submission" date="2018-04" db="EMBL/GenBank/DDBJ databases">
        <title>Genomic Encyclopedia of Archaeal and Bacterial Type Strains, Phase II (KMG-II): from individual species to whole genera.</title>
        <authorList>
            <person name="Goeker M."/>
        </authorList>
    </citation>
    <scope>NUCLEOTIDE SEQUENCE [LARGE SCALE GENOMIC DNA]</scope>
    <source>
        <strain evidence="2 3">DSM 18064</strain>
    </source>
</reference>
<keyword evidence="2" id="KW-0282">Flagellum</keyword>
<dbReference type="OrthoDB" id="7870971at2"/>
<organism evidence="2 3">
    <name type="scientific">Rhodovulum imhoffii</name>
    <dbReference type="NCBI Taxonomy" id="365340"/>
    <lineage>
        <taxon>Bacteria</taxon>
        <taxon>Pseudomonadati</taxon>
        <taxon>Pseudomonadota</taxon>
        <taxon>Alphaproteobacteria</taxon>
        <taxon>Rhodobacterales</taxon>
        <taxon>Paracoccaceae</taxon>
        <taxon>Rhodovulum</taxon>
    </lineage>
</organism>
<accession>A0A2T5BRP0</accession>
<evidence type="ECO:0000256" key="1">
    <source>
        <dbReference type="SAM" id="MobiDB-lite"/>
    </source>
</evidence>
<sequence>MSSRLRLESFDGVPPDAPGPAEDTGALRTAAYEEGYSAGWDDAIAREAAERTRIGTDFAKTLQEMAFSYHEARSSVIQALSPLLQAMAERILPQAAQARFAETVLEAATDLAACVANRPVEIRVAPENLEALERLLPPDPPLPVTVTEDATLGPGQAWIGGPETEREVDIDTVLTELSKAVDDFLYLEQETRPHG</sequence>
<dbReference type="AlphaFoldDB" id="A0A2T5BRP0"/>
<comment type="caution">
    <text evidence="2">The sequence shown here is derived from an EMBL/GenBank/DDBJ whole genome shotgun (WGS) entry which is preliminary data.</text>
</comment>
<dbReference type="Proteomes" id="UP000243859">
    <property type="component" value="Unassembled WGS sequence"/>
</dbReference>
<dbReference type="RefSeq" id="WP_107892615.1">
    <property type="nucleotide sequence ID" value="NZ_NHSI01000051.1"/>
</dbReference>
<name>A0A2T5BRP0_9RHOB</name>
<feature type="region of interest" description="Disordered" evidence="1">
    <location>
        <begin position="1"/>
        <end position="24"/>
    </location>
</feature>
<keyword evidence="2" id="KW-0969">Cilium</keyword>
<dbReference type="EMBL" id="QAAA01000009">
    <property type="protein sequence ID" value="PTN01952.1"/>
    <property type="molecule type" value="Genomic_DNA"/>
</dbReference>
<gene>
    <name evidence="2" type="ORF">C8N32_10976</name>
</gene>
<keyword evidence="3" id="KW-1185">Reference proteome</keyword>
<keyword evidence="2" id="KW-0966">Cell projection</keyword>
<proteinExistence type="predicted"/>